<proteinExistence type="predicted"/>
<dbReference type="AlphaFoldDB" id="A0A0A9BSQ1"/>
<dbReference type="EMBL" id="GBRH01232672">
    <property type="protein sequence ID" value="JAD65223.1"/>
    <property type="molecule type" value="Transcribed_RNA"/>
</dbReference>
<protein>
    <submittedName>
        <fullName evidence="1">Uncharacterized protein</fullName>
    </submittedName>
</protein>
<accession>A0A0A9BSQ1</accession>
<evidence type="ECO:0000313" key="1">
    <source>
        <dbReference type="EMBL" id="JAD65223.1"/>
    </source>
</evidence>
<sequence length="16" mass="1784">MRATDRVGRVEPNLIG</sequence>
<reference evidence="1" key="2">
    <citation type="journal article" date="2015" name="Data Brief">
        <title>Shoot transcriptome of the giant reed, Arundo donax.</title>
        <authorList>
            <person name="Barrero R.A."/>
            <person name="Guerrero F.D."/>
            <person name="Moolhuijzen P."/>
            <person name="Goolsby J.A."/>
            <person name="Tidwell J."/>
            <person name="Bellgard S.E."/>
            <person name="Bellgard M.I."/>
        </authorList>
    </citation>
    <scope>NUCLEOTIDE SEQUENCE</scope>
    <source>
        <tissue evidence="1">Shoot tissue taken approximately 20 cm above the soil surface</tissue>
    </source>
</reference>
<name>A0A0A9BSQ1_ARUDO</name>
<reference evidence="1" key="1">
    <citation type="submission" date="2014-09" db="EMBL/GenBank/DDBJ databases">
        <authorList>
            <person name="Magalhaes I.L.F."/>
            <person name="Oliveira U."/>
            <person name="Santos F.R."/>
            <person name="Vidigal T.H.D.A."/>
            <person name="Brescovit A.D."/>
            <person name="Santos A.J."/>
        </authorList>
    </citation>
    <scope>NUCLEOTIDE SEQUENCE</scope>
    <source>
        <tissue evidence="1">Shoot tissue taken approximately 20 cm above the soil surface</tissue>
    </source>
</reference>
<organism evidence="1">
    <name type="scientific">Arundo donax</name>
    <name type="common">Giant reed</name>
    <name type="synonym">Donax arundinaceus</name>
    <dbReference type="NCBI Taxonomy" id="35708"/>
    <lineage>
        <taxon>Eukaryota</taxon>
        <taxon>Viridiplantae</taxon>
        <taxon>Streptophyta</taxon>
        <taxon>Embryophyta</taxon>
        <taxon>Tracheophyta</taxon>
        <taxon>Spermatophyta</taxon>
        <taxon>Magnoliopsida</taxon>
        <taxon>Liliopsida</taxon>
        <taxon>Poales</taxon>
        <taxon>Poaceae</taxon>
        <taxon>PACMAD clade</taxon>
        <taxon>Arundinoideae</taxon>
        <taxon>Arundineae</taxon>
        <taxon>Arundo</taxon>
    </lineage>
</organism>